<dbReference type="SMART" id="SM00667">
    <property type="entry name" value="LisH"/>
    <property type="match status" value="1"/>
</dbReference>
<evidence type="ECO:0000256" key="3">
    <source>
        <dbReference type="SAM" id="SignalP"/>
    </source>
</evidence>
<dbReference type="KEGG" id="ssck:SPSK_05331"/>
<protein>
    <recommendedName>
        <fullName evidence="4">CTLH domain-containing protein</fullName>
    </recommendedName>
</protein>
<dbReference type="Pfam" id="PF10607">
    <property type="entry name" value="CTLH"/>
    <property type="match status" value="1"/>
</dbReference>
<dbReference type="InterPro" id="IPR013144">
    <property type="entry name" value="CRA_dom"/>
</dbReference>
<evidence type="ECO:0000313" key="6">
    <source>
        <dbReference type="Proteomes" id="UP000033710"/>
    </source>
</evidence>
<feature type="region of interest" description="Disordered" evidence="2">
    <location>
        <begin position="192"/>
        <end position="225"/>
    </location>
</feature>
<dbReference type="PROSITE" id="PS50896">
    <property type="entry name" value="LISH"/>
    <property type="match status" value="1"/>
</dbReference>
<dbReference type="PANTHER" id="PTHR12864">
    <property type="entry name" value="RAN BINDING PROTEIN 9-RELATED"/>
    <property type="match status" value="1"/>
</dbReference>
<dbReference type="RefSeq" id="XP_016583190.1">
    <property type="nucleotide sequence ID" value="XM_016732080.1"/>
</dbReference>
<accession>A0A0F2LUK5</accession>
<dbReference type="VEuPathDB" id="FungiDB:SPSK_05331"/>
<dbReference type="OrthoDB" id="25503at2759"/>
<evidence type="ECO:0000313" key="5">
    <source>
        <dbReference type="EMBL" id="KJR80514.1"/>
    </source>
</evidence>
<dbReference type="GeneID" id="27667357"/>
<keyword evidence="3" id="KW-0732">Signal</keyword>
<dbReference type="InterPro" id="IPR006594">
    <property type="entry name" value="LisH"/>
</dbReference>
<gene>
    <name evidence="5" type="ORF">SPSK_05331</name>
</gene>
<organism evidence="5 6">
    <name type="scientific">Sporothrix schenckii 1099-18</name>
    <dbReference type="NCBI Taxonomy" id="1397361"/>
    <lineage>
        <taxon>Eukaryota</taxon>
        <taxon>Fungi</taxon>
        <taxon>Dikarya</taxon>
        <taxon>Ascomycota</taxon>
        <taxon>Pezizomycotina</taxon>
        <taxon>Sordariomycetes</taxon>
        <taxon>Sordariomycetidae</taxon>
        <taxon>Ophiostomatales</taxon>
        <taxon>Ophiostomataceae</taxon>
        <taxon>Sporothrix</taxon>
    </lineage>
</organism>
<name>A0A0F2LUK5_SPOSC</name>
<comment type="caution">
    <text evidence="5">The sequence shown here is derived from an EMBL/GenBank/DDBJ whole genome shotgun (WGS) entry which is preliminary data.</text>
</comment>
<dbReference type="Pfam" id="PF08513">
    <property type="entry name" value="LisH"/>
    <property type="match status" value="1"/>
</dbReference>
<dbReference type="InterPro" id="IPR050618">
    <property type="entry name" value="Ubq-SigPath_Reg"/>
</dbReference>
<comment type="function">
    <text evidence="1">Involved in the proteasome-dependent degradation of fructose-1,6-bisphosphatase.</text>
</comment>
<dbReference type="EMBL" id="AXCR01000012">
    <property type="protein sequence ID" value="KJR80514.1"/>
    <property type="molecule type" value="Genomic_DNA"/>
</dbReference>
<feature type="domain" description="CTLH" evidence="4">
    <location>
        <begin position="135"/>
        <end position="188"/>
    </location>
</feature>
<sequence>MGVCVWRLVPILAILLSTLSLLARPVTNETCITERETGHQSADSENKVPPLLFSSCRAHCLEANELESTDDLATATSETDLVQQLVLQFLQQDGYVDTARAFAKEIEAEKEALNIDSKHPVRGYNIADDEDANKRQRIRRAVLEGDIDRALELTNADYPTVLRQNETVHFHLQCRKFIEMIRKEAELNIVGSGHGTRNANGSTNGADPSQAGGDAARQANGHNPQMDVDDVMMVEDSGTAESQPADQPVSQALVQNAVRYGQYLQIEFNSDMRPKIQNALNEIFSLLAYPNPLKQPEVAHLLDQRGRVAVAEELNSAILLSTGKSSRSALENLHAQTNVLLEDLRQNGGPGSFVTIQGVLDGIPQPYTP</sequence>
<proteinExistence type="predicted"/>
<feature type="chain" id="PRO_5002454676" description="CTLH domain-containing protein" evidence="3">
    <location>
        <begin position="24"/>
        <end position="369"/>
    </location>
</feature>
<dbReference type="Proteomes" id="UP000033710">
    <property type="component" value="Unassembled WGS sequence"/>
</dbReference>
<dbReference type="InterPro" id="IPR006595">
    <property type="entry name" value="CTLH_C"/>
</dbReference>
<dbReference type="AlphaFoldDB" id="A0A0F2LUK5"/>
<dbReference type="SMART" id="SM00757">
    <property type="entry name" value="CRA"/>
    <property type="match status" value="1"/>
</dbReference>
<dbReference type="SMART" id="SM00668">
    <property type="entry name" value="CTLH"/>
    <property type="match status" value="1"/>
</dbReference>
<evidence type="ECO:0000259" key="4">
    <source>
        <dbReference type="PROSITE" id="PS50897"/>
    </source>
</evidence>
<dbReference type="PROSITE" id="PS50897">
    <property type="entry name" value="CTLH"/>
    <property type="match status" value="1"/>
</dbReference>
<evidence type="ECO:0000256" key="1">
    <source>
        <dbReference type="ARBA" id="ARBA00002343"/>
    </source>
</evidence>
<reference evidence="5 6" key="1">
    <citation type="journal article" date="2014" name="BMC Genomics">
        <title>Comparative genomics of the major fungal agents of human and animal Sporotrichosis: Sporothrix schenckii and Sporothrix brasiliensis.</title>
        <authorList>
            <person name="Teixeira M.M."/>
            <person name="de Almeida L.G."/>
            <person name="Kubitschek-Barreira P."/>
            <person name="Alves F.L."/>
            <person name="Kioshima E.S."/>
            <person name="Abadio A.K."/>
            <person name="Fernandes L."/>
            <person name="Derengowski L.S."/>
            <person name="Ferreira K.S."/>
            <person name="Souza R.C."/>
            <person name="Ruiz J.C."/>
            <person name="de Andrade N.C."/>
            <person name="Paes H.C."/>
            <person name="Nicola A.M."/>
            <person name="Albuquerque P."/>
            <person name="Gerber A.L."/>
            <person name="Martins V.P."/>
            <person name="Peconick L.D."/>
            <person name="Neto A.V."/>
            <person name="Chaucanez C.B."/>
            <person name="Silva P.A."/>
            <person name="Cunha O.L."/>
            <person name="de Oliveira F.F."/>
            <person name="dos Santos T.C."/>
            <person name="Barros A.L."/>
            <person name="Soares M.A."/>
            <person name="de Oliveira L.M."/>
            <person name="Marini M.M."/>
            <person name="Villalobos-Duno H."/>
            <person name="Cunha M.M."/>
            <person name="de Hoog S."/>
            <person name="da Silveira J.F."/>
            <person name="Henrissat B."/>
            <person name="Nino-Vega G.A."/>
            <person name="Cisalpino P.S."/>
            <person name="Mora-Montes H.M."/>
            <person name="Almeida S.R."/>
            <person name="Stajich J.E."/>
            <person name="Lopes-Bezerra L.M."/>
            <person name="Vasconcelos A.T."/>
            <person name="Felipe M.S."/>
        </authorList>
    </citation>
    <scope>NUCLEOTIDE SEQUENCE [LARGE SCALE GENOMIC DNA]</scope>
    <source>
        <strain evidence="5 6">1099-18</strain>
    </source>
</reference>
<evidence type="ECO:0000256" key="2">
    <source>
        <dbReference type="SAM" id="MobiDB-lite"/>
    </source>
</evidence>
<reference evidence="5 6" key="2">
    <citation type="journal article" date="2015" name="Eukaryot. Cell">
        <title>Asexual propagation of a virulent clone complex in a human and feline outbreak of sporotrichosis.</title>
        <authorList>
            <person name="Teixeira Mde M."/>
            <person name="Rodrigues A.M."/>
            <person name="Tsui C.K."/>
            <person name="de Almeida L.G."/>
            <person name="Van Diepeningen A.D."/>
            <person name="van den Ende B.G."/>
            <person name="Fernandes G.F."/>
            <person name="Kano R."/>
            <person name="Hamelin R.C."/>
            <person name="Lopes-Bezerra L.M."/>
            <person name="Vasconcelos A.T."/>
            <person name="de Hoog S."/>
            <person name="de Camargo Z.P."/>
            <person name="Felipe M.S."/>
        </authorList>
    </citation>
    <scope>NUCLEOTIDE SEQUENCE [LARGE SCALE GENOMIC DNA]</scope>
    <source>
        <strain evidence="5 6">1099-18</strain>
    </source>
</reference>
<feature type="signal peptide" evidence="3">
    <location>
        <begin position="1"/>
        <end position="23"/>
    </location>
</feature>
<feature type="compositionally biased region" description="Polar residues" evidence="2">
    <location>
        <begin position="195"/>
        <end position="207"/>
    </location>
</feature>
<dbReference type="InterPro" id="IPR024964">
    <property type="entry name" value="CTLH/CRA"/>
</dbReference>